<dbReference type="InterPro" id="IPR011761">
    <property type="entry name" value="ATP-grasp"/>
</dbReference>
<dbReference type="SUPFAM" id="SSF51735">
    <property type="entry name" value="NAD(P)-binding Rossmann-fold domains"/>
    <property type="match status" value="1"/>
</dbReference>
<dbReference type="Gene3D" id="3.30.470.20">
    <property type="entry name" value="ATP-grasp fold, B domain"/>
    <property type="match status" value="1"/>
</dbReference>
<reference evidence="4 5" key="1">
    <citation type="submission" date="2018-06" db="EMBL/GenBank/DDBJ databases">
        <title>Actinomadura craniellae sp. nov. isolated from marine sponge Craniella sp.</title>
        <authorList>
            <person name="Li L."/>
            <person name="Xu Q.H."/>
            <person name="Lin H.W."/>
            <person name="Lu Y.H."/>
        </authorList>
    </citation>
    <scope>NUCLEOTIDE SEQUENCE [LARGE SCALE GENOMIC DNA]</scope>
    <source>
        <strain evidence="4 5">LHW63021</strain>
    </source>
</reference>
<dbReference type="SUPFAM" id="SSF52210">
    <property type="entry name" value="Succinyl-CoA synthetase domains"/>
    <property type="match status" value="2"/>
</dbReference>
<dbReference type="InterPro" id="IPR043938">
    <property type="entry name" value="Ligase_CoA_dom"/>
</dbReference>
<keyword evidence="1" id="KW-0067">ATP-binding</keyword>
<dbReference type="InterPro" id="IPR032875">
    <property type="entry name" value="Succ_CoA_lig_flav_dom"/>
</dbReference>
<dbReference type="SUPFAM" id="SSF56059">
    <property type="entry name" value="Glutathione synthetase ATP-binding domain-like"/>
    <property type="match status" value="1"/>
</dbReference>
<dbReference type="SMART" id="SM00881">
    <property type="entry name" value="CoA_binding"/>
    <property type="match status" value="1"/>
</dbReference>
<evidence type="ECO:0000256" key="1">
    <source>
        <dbReference type="PROSITE-ProRule" id="PRU00409"/>
    </source>
</evidence>
<organism evidence="4 5">
    <name type="scientific">Actinomadura craniellae</name>
    <dbReference type="NCBI Taxonomy" id="2231787"/>
    <lineage>
        <taxon>Bacteria</taxon>
        <taxon>Bacillati</taxon>
        <taxon>Actinomycetota</taxon>
        <taxon>Actinomycetes</taxon>
        <taxon>Streptosporangiales</taxon>
        <taxon>Thermomonosporaceae</taxon>
        <taxon>Actinomadura</taxon>
    </lineage>
</organism>
<dbReference type="GO" id="GO:0005524">
    <property type="term" value="F:ATP binding"/>
    <property type="evidence" value="ECO:0007669"/>
    <property type="project" value="UniProtKB-UniRule"/>
</dbReference>
<dbReference type="PROSITE" id="PS50975">
    <property type="entry name" value="ATP_GRASP"/>
    <property type="match status" value="1"/>
</dbReference>
<dbReference type="InterPro" id="IPR013815">
    <property type="entry name" value="ATP_grasp_subdomain_1"/>
</dbReference>
<dbReference type="InterPro" id="IPR016102">
    <property type="entry name" value="Succinyl-CoA_synth-like"/>
</dbReference>
<dbReference type="Gene3D" id="3.30.1490.20">
    <property type="entry name" value="ATP-grasp fold, A domain"/>
    <property type="match status" value="1"/>
</dbReference>
<evidence type="ECO:0000259" key="3">
    <source>
        <dbReference type="PROSITE" id="PS50975"/>
    </source>
</evidence>
<dbReference type="Gene3D" id="3.40.50.261">
    <property type="entry name" value="Succinyl-CoA synthetase domains"/>
    <property type="match status" value="2"/>
</dbReference>
<dbReference type="GO" id="GO:0046872">
    <property type="term" value="F:metal ion binding"/>
    <property type="evidence" value="ECO:0007669"/>
    <property type="project" value="InterPro"/>
</dbReference>
<dbReference type="RefSeq" id="WP_111864061.1">
    <property type="nucleotide sequence ID" value="NZ_QLYX01000003.1"/>
</dbReference>
<dbReference type="PANTHER" id="PTHR42793:SF1">
    <property type="entry name" value="PEPTIDYL-LYSINE N-ACETYLTRANSFERASE PATZ"/>
    <property type="match status" value="1"/>
</dbReference>
<comment type="caution">
    <text evidence="4">The sequence shown here is derived from an EMBL/GenBank/DDBJ whole genome shotgun (WGS) entry which is preliminary data.</text>
</comment>
<dbReference type="Pfam" id="PF13607">
    <property type="entry name" value="Succ_CoA_lig"/>
    <property type="match status" value="1"/>
</dbReference>
<dbReference type="InterPro" id="IPR036291">
    <property type="entry name" value="NAD(P)-bd_dom_sf"/>
</dbReference>
<dbReference type="PANTHER" id="PTHR42793">
    <property type="entry name" value="COA BINDING DOMAIN CONTAINING PROTEIN"/>
    <property type="match status" value="1"/>
</dbReference>
<evidence type="ECO:0000256" key="2">
    <source>
        <dbReference type="SAM" id="MobiDB-lite"/>
    </source>
</evidence>
<keyword evidence="1" id="KW-0547">Nucleotide-binding</keyword>
<feature type="region of interest" description="Disordered" evidence="2">
    <location>
        <begin position="500"/>
        <end position="529"/>
    </location>
</feature>
<evidence type="ECO:0000313" key="5">
    <source>
        <dbReference type="Proteomes" id="UP000251891"/>
    </source>
</evidence>
<dbReference type="InterPro" id="IPR003781">
    <property type="entry name" value="CoA-bd"/>
</dbReference>
<name>A0A365H985_9ACTN</name>
<dbReference type="GO" id="GO:0043758">
    <property type="term" value="F:acetate-CoA ligase (ADP-forming) activity"/>
    <property type="evidence" value="ECO:0007669"/>
    <property type="project" value="InterPro"/>
</dbReference>
<proteinExistence type="predicted"/>
<dbReference type="Pfam" id="PF13380">
    <property type="entry name" value="CoA_binding_2"/>
    <property type="match status" value="1"/>
</dbReference>
<protein>
    <submittedName>
        <fullName evidence="4">CoA-binding protein</fullName>
    </submittedName>
</protein>
<evidence type="ECO:0000313" key="4">
    <source>
        <dbReference type="EMBL" id="RAY15599.1"/>
    </source>
</evidence>
<dbReference type="AlphaFoldDB" id="A0A365H985"/>
<dbReference type="Proteomes" id="UP000251891">
    <property type="component" value="Unassembled WGS sequence"/>
</dbReference>
<dbReference type="EMBL" id="QLYX01000003">
    <property type="protein sequence ID" value="RAY15599.1"/>
    <property type="molecule type" value="Genomic_DNA"/>
</dbReference>
<sequence length="746" mass="77249">MASTAAGAAPIDVAGREAARRRLARPERLRGLFAPRSVALVGATESSGWSRLVVASLRAGGLPGRVVPVNPRHASVFGLPAAPSLRALEEPVDLAFCQVATERVESVMEEAAEAGVRNLVVLAAGYGESGEDGRRREQALVDRAIELDLTLLGPNTLGYINPHARAAPFGLPITSPLRPGGVGVVLQSGALSSAVLDFSSRHGIGLSLLSSMGNEAVVTATDVVAHLLEDDRTHAIAMFLETIRDPAGFVDLARRALRAGKPVVVLKVGRSDAGRASALAHTGAVAGDDAVVDSVFRRAGVVRVRSLEELLVTADLLAQGLPLAEPRMGVVSASGGACDIIADRAHDEGVEVPELAPGTCERLTELLPPFAAARNPLDVTGFILARPPSGGRGLADLCLEAMLDDPSIDFVFNSLSVPSAEPADPGALHARLAALAETAGSAAKPVVHYSTTCTDLSPYTREVLDRHGLRVLPGIELGMAAVGHALRWGRARQHLLRQDHDPAGDLPAAGPAPRPPARTGPWSEAASRDLAASHGVPLVPATLVRTREEARAAADALGYPVALKVCSASIPHKSDIGGVALMVTGPREAADAFDRVHAAGRAHADDVEGVLVTPMRRGGIELFAGVTVDPVFGPVLAVGLGGVFVEVLEDVSLRPLPVSPGEVEEMLGELRGAALLRGIRGGVPADVGAVARAVSALTRAASSLGSALHTLEINPWWVHGSQVEALDVLVVTGPSERTPDMPGDRA</sequence>
<dbReference type="Pfam" id="PF19045">
    <property type="entry name" value="Ligase_CoA_2"/>
    <property type="match status" value="1"/>
</dbReference>
<keyword evidence="5" id="KW-1185">Reference proteome</keyword>
<accession>A0A365H985</accession>
<dbReference type="OrthoDB" id="190266at2"/>
<dbReference type="Pfam" id="PF13549">
    <property type="entry name" value="ATP-grasp_5"/>
    <property type="match status" value="1"/>
</dbReference>
<dbReference type="Gene3D" id="3.40.50.720">
    <property type="entry name" value="NAD(P)-binding Rossmann-like Domain"/>
    <property type="match status" value="1"/>
</dbReference>
<feature type="domain" description="ATP-grasp" evidence="3">
    <location>
        <begin position="528"/>
        <end position="564"/>
    </location>
</feature>
<gene>
    <name evidence="4" type="ORF">DPM19_07340</name>
</gene>